<sequence>MAGFLARITSPLRRIEADPDDLVLEAYELLRAADRHTGLWPAITALSSQADAKIALATYLRKHRDS</sequence>
<reference evidence="1" key="1">
    <citation type="submission" date="2024-03" db="EMBL/GenBank/DDBJ databases">
        <title>Novel Streptomyces species of biotechnological and ecological value are a feature of Machair soil.</title>
        <authorList>
            <person name="Prole J.R."/>
            <person name="Goodfellow M."/>
            <person name="Allenby N."/>
            <person name="Ward A.C."/>
        </authorList>
    </citation>
    <scope>NUCLEOTIDE SEQUENCE</scope>
    <source>
        <strain evidence="1">MS2.AVA.5</strain>
    </source>
</reference>
<protein>
    <submittedName>
        <fullName evidence="1">Uncharacterized protein</fullName>
    </submittedName>
</protein>
<evidence type="ECO:0000313" key="2">
    <source>
        <dbReference type="Proteomes" id="UP001377168"/>
    </source>
</evidence>
<organism evidence="1 2">
    <name type="scientific">Streptomyces achmelvichensis</name>
    <dbReference type="NCBI Taxonomy" id="3134111"/>
    <lineage>
        <taxon>Bacteria</taxon>
        <taxon>Bacillati</taxon>
        <taxon>Actinomycetota</taxon>
        <taxon>Actinomycetes</taxon>
        <taxon>Kitasatosporales</taxon>
        <taxon>Streptomycetaceae</taxon>
        <taxon>Streptomyces</taxon>
    </lineage>
</organism>
<comment type="caution">
    <text evidence="1">The sequence shown here is derived from an EMBL/GenBank/DDBJ whole genome shotgun (WGS) entry which is preliminary data.</text>
</comment>
<keyword evidence="2" id="KW-1185">Reference proteome</keyword>
<dbReference type="EMBL" id="JBBKAJ010000018">
    <property type="protein sequence ID" value="MEJ8632437.1"/>
    <property type="molecule type" value="Genomic_DNA"/>
</dbReference>
<dbReference type="Proteomes" id="UP001377168">
    <property type="component" value="Unassembled WGS sequence"/>
</dbReference>
<accession>A0ACC6PLS5</accession>
<proteinExistence type="predicted"/>
<evidence type="ECO:0000313" key="1">
    <source>
        <dbReference type="EMBL" id="MEJ8632437.1"/>
    </source>
</evidence>
<gene>
    <name evidence="1" type="ORF">WKI67_03165</name>
</gene>
<name>A0ACC6PLS5_9ACTN</name>